<dbReference type="Gene3D" id="3.30.160.60">
    <property type="entry name" value="Classic Zinc Finger"/>
    <property type="match status" value="4"/>
</dbReference>
<dbReference type="GO" id="GO:0005634">
    <property type="term" value="C:nucleus"/>
    <property type="evidence" value="ECO:0007669"/>
    <property type="project" value="UniProtKB-SubCell"/>
</dbReference>
<keyword evidence="11" id="KW-0732">Signal</keyword>
<dbReference type="FunFam" id="3.30.160.60:FF:000557">
    <property type="entry name" value="zinc finger and SCAN domain-containing protein 29"/>
    <property type="match status" value="1"/>
</dbReference>
<reference evidence="13 14" key="1">
    <citation type="submission" date="2018-07" db="EMBL/GenBank/DDBJ databases">
        <title>A high quality draft genome assembly of the barn swallow (H. rustica rustica).</title>
        <authorList>
            <person name="Formenti G."/>
            <person name="Chiara M."/>
            <person name="Poveda L."/>
            <person name="Francoijs K.-J."/>
            <person name="Bonisoli-Alquati A."/>
            <person name="Canova L."/>
            <person name="Gianfranceschi L."/>
            <person name="Horner D.S."/>
            <person name="Saino N."/>
        </authorList>
    </citation>
    <scope>NUCLEOTIDE SEQUENCE [LARGE SCALE GENOMIC DNA]</scope>
    <source>
        <strain evidence="13">Chelidonia</strain>
        <tissue evidence="13">Blood</tissue>
    </source>
</reference>
<feature type="domain" description="C2H2-type" evidence="12">
    <location>
        <begin position="642"/>
        <end position="665"/>
    </location>
</feature>
<protein>
    <recommendedName>
        <fullName evidence="12">C2H2-type domain-containing protein</fullName>
    </recommendedName>
</protein>
<name>A0A3M0L1U1_HIRRU</name>
<keyword evidence="6" id="KW-0238">DNA-binding</keyword>
<feature type="domain" description="C2H2-type" evidence="12">
    <location>
        <begin position="581"/>
        <end position="614"/>
    </location>
</feature>
<dbReference type="Pfam" id="PF00096">
    <property type="entry name" value="zf-C2H2"/>
    <property type="match status" value="3"/>
</dbReference>
<keyword evidence="7" id="KW-0539">Nucleus</keyword>
<proteinExistence type="predicted"/>
<evidence type="ECO:0000256" key="9">
    <source>
        <dbReference type="SAM" id="Coils"/>
    </source>
</evidence>
<dbReference type="OrthoDB" id="9325190at2759"/>
<dbReference type="PANTHER" id="PTHR24379:SF122">
    <property type="entry name" value="SIMILAR TO ZINC FINGER PROTEIN 84 (HPF2)"/>
    <property type="match status" value="1"/>
</dbReference>
<evidence type="ECO:0000256" key="2">
    <source>
        <dbReference type="ARBA" id="ARBA00022723"/>
    </source>
</evidence>
<dbReference type="SUPFAM" id="SSF57667">
    <property type="entry name" value="beta-beta-alpha zinc fingers"/>
    <property type="match status" value="3"/>
</dbReference>
<dbReference type="GO" id="GO:0000981">
    <property type="term" value="F:DNA-binding transcription factor activity, RNA polymerase II-specific"/>
    <property type="evidence" value="ECO:0007669"/>
    <property type="project" value="TreeGrafter"/>
</dbReference>
<evidence type="ECO:0000256" key="5">
    <source>
        <dbReference type="ARBA" id="ARBA00022833"/>
    </source>
</evidence>
<comment type="caution">
    <text evidence="13">The sequence shown here is derived from an EMBL/GenBank/DDBJ whole genome shotgun (WGS) entry which is preliminary data.</text>
</comment>
<feature type="domain" description="C2H2-type" evidence="12">
    <location>
        <begin position="555"/>
        <end position="582"/>
    </location>
</feature>
<dbReference type="EMBL" id="QRBI01000100">
    <property type="protein sequence ID" value="RMC16990.1"/>
    <property type="molecule type" value="Genomic_DNA"/>
</dbReference>
<dbReference type="InterPro" id="IPR013087">
    <property type="entry name" value="Znf_C2H2_type"/>
</dbReference>
<evidence type="ECO:0000256" key="4">
    <source>
        <dbReference type="ARBA" id="ARBA00022771"/>
    </source>
</evidence>
<evidence type="ECO:0000256" key="6">
    <source>
        <dbReference type="ARBA" id="ARBA00023125"/>
    </source>
</evidence>
<feature type="region of interest" description="Disordered" evidence="10">
    <location>
        <begin position="471"/>
        <end position="501"/>
    </location>
</feature>
<keyword evidence="5" id="KW-0862">Zinc</keyword>
<dbReference type="PANTHER" id="PTHR24379">
    <property type="entry name" value="KRAB AND ZINC FINGER DOMAIN-CONTAINING"/>
    <property type="match status" value="1"/>
</dbReference>
<keyword evidence="3" id="KW-0677">Repeat</keyword>
<evidence type="ECO:0000313" key="13">
    <source>
        <dbReference type="EMBL" id="RMC16990.1"/>
    </source>
</evidence>
<keyword evidence="4 8" id="KW-0863">Zinc-finger</keyword>
<keyword evidence="14" id="KW-1185">Reference proteome</keyword>
<feature type="chain" id="PRO_5018182040" description="C2H2-type domain-containing protein" evidence="11">
    <location>
        <begin position="38"/>
        <end position="665"/>
    </location>
</feature>
<sequence>MVYPAAGGNPTGEGWSRGIGLWVTLVILSQAMCPTNGLHEPQEGMGMETSLPTVPPNLTRNRVLEFRVRVDRFTPKRGENRQWNEGVKLNKSNHPMATARKRREVSSLPLITTCKECNKTVWIGGKRESTFVGYLQVNPLCYDKRKLKMCALNGKTYWVGQNEKLQTAALANGPILLDMLGENDERVCLRMDKVFCFSKDEEGLDPENKIQKVALEFKRQELAAKKKRMEQERMRTLSEQYDQLEKQSNDWSLATSSKNLFLDLVQEIATELGLTNCWICGGLKSAERWPWKGESLTPEQLLKWDNKILNTLTRPGGWTLDERVIGTICISREGNVYSDVVGYTPCLSTLAVNSNNRSKMWQPEPPNGYWGKEKQGKCNWVEEIELCWHELTNANPYYSLTELVEFWDKPENIDIKWKAPSGIYWICGKRAYSELPRKWKGSCTLGTELWTETREDKSPQQNLMEEAILSGSKAQESNGEEKPKESPSERGSKPSPGCSEEKRTPLCIIQRPNLVVHEQLHTGEKPYRCWECGKSFSHTSHLFIHLQVHTGEQPYECGKYGKSFSLSCTLTQHQEIPTGERPCKGFMCGKSFRHRSSLICQQRAQKNTHGGEAFSCPDCGKGFKCNFTLSIHRRIHTGERPYECPECGKRFPQSSALTSHKWTHL</sequence>
<dbReference type="PROSITE" id="PS50157">
    <property type="entry name" value="ZINC_FINGER_C2H2_2"/>
    <property type="match status" value="5"/>
</dbReference>
<dbReference type="InterPro" id="IPR036236">
    <property type="entry name" value="Znf_C2H2_sf"/>
</dbReference>
<dbReference type="PROSITE" id="PS00028">
    <property type="entry name" value="ZINC_FINGER_C2H2_1"/>
    <property type="match status" value="3"/>
</dbReference>
<evidence type="ECO:0000313" key="14">
    <source>
        <dbReference type="Proteomes" id="UP000269221"/>
    </source>
</evidence>
<evidence type="ECO:0000256" key="1">
    <source>
        <dbReference type="ARBA" id="ARBA00004123"/>
    </source>
</evidence>
<evidence type="ECO:0000256" key="11">
    <source>
        <dbReference type="SAM" id="SignalP"/>
    </source>
</evidence>
<feature type="signal peptide" evidence="11">
    <location>
        <begin position="1"/>
        <end position="37"/>
    </location>
</feature>
<dbReference type="Proteomes" id="UP000269221">
    <property type="component" value="Unassembled WGS sequence"/>
</dbReference>
<dbReference type="GO" id="GO:0000977">
    <property type="term" value="F:RNA polymerase II transcription regulatory region sequence-specific DNA binding"/>
    <property type="evidence" value="ECO:0007669"/>
    <property type="project" value="TreeGrafter"/>
</dbReference>
<dbReference type="SMART" id="SM00355">
    <property type="entry name" value="ZnF_C2H2"/>
    <property type="match status" value="3"/>
</dbReference>
<feature type="domain" description="C2H2-type" evidence="12">
    <location>
        <begin position="527"/>
        <end position="554"/>
    </location>
</feature>
<feature type="compositionally biased region" description="Basic and acidic residues" evidence="10">
    <location>
        <begin position="479"/>
        <end position="492"/>
    </location>
</feature>
<evidence type="ECO:0000256" key="10">
    <source>
        <dbReference type="SAM" id="MobiDB-lite"/>
    </source>
</evidence>
<dbReference type="GO" id="GO:0008270">
    <property type="term" value="F:zinc ion binding"/>
    <property type="evidence" value="ECO:0007669"/>
    <property type="project" value="UniProtKB-KW"/>
</dbReference>
<dbReference type="STRING" id="333673.A0A3M0L1U1"/>
<comment type="subcellular location">
    <subcellularLocation>
        <location evidence="1">Nucleus</location>
    </subcellularLocation>
</comment>
<dbReference type="FunFam" id="3.30.160.60:FF:000358">
    <property type="entry name" value="zinc finger protein 24"/>
    <property type="match status" value="1"/>
</dbReference>
<gene>
    <name evidence="13" type="ORF">DUI87_06247</name>
</gene>
<feature type="coiled-coil region" evidence="9">
    <location>
        <begin position="212"/>
        <end position="254"/>
    </location>
</feature>
<keyword evidence="2" id="KW-0479">Metal-binding</keyword>
<keyword evidence="9" id="KW-0175">Coiled coil</keyword>
<organism evidence="13 14">
    <name type="scientific">Hirundo rustica rustica</name>
    <dbReference type="NCBI Taxonomy" id="333673"/>
    <lineage>
        <taxon>Eukaryota</taxon>
        <taxon>Metazoa</taxon>
        <taxon>Chordata</taxon>
        <taxon>Craniata</taxon>
        <taxon>Vertebrata</taxon>
        <taxon>Euteleostomi</taxon>
        <taxon>Archelosauria</taxon>
        <taxon>Archosauria</taxon>
        <taxon>Dinosauria</taxon>
        <taxon>Saurischia</taxon>
        <taxon>Theropoda</taxon>
        <taxon>Coelurosauria</taxon>
        <taxon>Aves</taxon>
        <taxon>Neognathae</taxon>
        <taxon>Neoaves</taxon>
        <taxon>Telluraves</taxon>
        <taxon>Australaves</taxon>
        <taxon>Passeriformes</taxon>
        <taxon>Sylvioidea</taxon>
        <taxon>Hirundinidae</taxon>
        <taxon>Hirundo</taxon>
    </lineage>
</organism>
<accession>A0A3M0L1U1</accession>
<evidence type="ECO:0000259" key="12">
    <source>
        <dbReference type="PROSITE" id="PS50157"/>
    </source>
</evidence>
<evidence type="ECO:0000256" key="8">
    <source>
        <dbReference type="PROSITE-ProRule" id="PRU00042"/>
    </source>
</evidence>
<evidence type="ECO:0000256" key="7">
    <source>
        <dbReference type="ARBA" id="ARBA00023242"/>
    </source>
</evidence>
<evidence type="ECO:0000256" key="3">
    <source>
        <dbReference type="ARBA" id="ARBA00022737"/>
    </source>
</evidence>
<feature type="domain" description="C2H2-type" evidence="12">
    <location>
        <begin position="614"/>
        <end position="641"/>
    </location>
</feature>
<dbReference type="FunFam" id="3.30.160.60:FF:001450">
    <property type="entry name" value="zinc finger protein 774"/>
    <property type="match status" value="1"/>
</dbReference>
<dbReference type="AlphaFoldDB" id="A0A3M0L1U1"/>